<dbReference type="Proteomes" id="UP000231553">
    <property type="component" value="Unassembled WGS sequence"/>
</dbReference>
<dbReference type="RefSeq" id="WP_133119806.1">
    <property type="nucleotide sequence ID" value="NZ_PGTB01000016.1"/>
</dbReference>
<accession>A0A2M8J3K4</accession>
<protein>
    <submittedName>
        <fullName evidence="2">Uncharacterized protein</fullName>
    </submittedName>
</protein>
<feature type="region of interest" description="Disordered" evidence="1">
    <location>
        <begin position="41"/>
        <end position="63"/>
    </location>
</feature>
<proteinExistence type="predicted"/>
<name>A0A2M8J3K4_9RHOB</name>
<dbReference type="EMBL" id="PGTB01000016">
    <property type="protein sequence ID" value="PJE37354.1"/>
    <property type="molecule type" value="Genomic_DNA"/>
</dbReference>
<keyword evidence="3" id="KW-1185">Reference proteome</keyword>
<comment type="caution">
    <text evidence="2">The sequence shown here is derived from an EMBL/GenBank/DDBJ whole genome shotgun (WGS) entry which is preliminary data.</text>
</comment>
<evidence type="ECO:0000256" key="1">
    <source>
        <dbReference type="SAM" id="MobiDB-lite"/>
    </source>
</evidence>
<organism evidence="2 3">
    <name type="scientific">Pseudooceanicola lipolyticus</name>
    <dbReference type="NCBI Taxonomy" id="2029104"/>
    <lineage>
        <taxon>Bacteria</taxon>
        <taxon>Pseudomonadati</taxon>
        <taxon>Pseudomonadota</taxon>
        <taxon>Alphaproteobacteria</taxon>
        <taxon>Rhodobacterales</taxon>
        <taxon>Paracoccaceae</taxon>
        <taxon>Pseudooceanicola</taxon>
    </lineage>
</organism>
<dbReference type="AlphaFoldDB" id="A0A2M8J3K4"/>
<evidence type="ECO:0000313" key="2">
    <source>
        <dbReference type="EMBL" id="PJE37354.1"/>
    </source>
</evidence>
<sequence length="63" mass="6477">MISLNAIKSFTLMTLIGIALVLQCGPGHDKMTESIDLPQPADTAQEMPDVTAGAPAKPVAGQA</sequence>
<gene>
    <name evidence="2" type="ORF">CVM52_07210</name>
</gene>
<reference evidence="2 3" key="1">
    <citation type="journal article" date="2018" name="Int. J. Syst. Evol. Microbiol.">
        <title>Pseudooceanicola lipolyticus sp. nov., a marine alphaproteobacterium, reclassification of Oceanicola flagellatus as Pseudooceanicola flagellatus comb. nov. and emended description of the genus Pseudooceanicola.</title>
        <authorList>
            <person name="Huang M.-M."/>
            <person name="Guo L.-L."/>
            <person name="Wu Y.-H."/>
            <person name="Lai Q.-L."/>
            <person name="Shao Z.-Z."/>
            <person name="Wang C.-S."/>
            <person name="Wu M."/>
            <person name="Xu X.-W."/>
        </authorList>
    </citation>
    <scope>NUCLEOTIDE SEQUENCE [LARGE SCALE GENOMIC DNA]</scope>
    <source>
        <strain evidence="2 3">157</strain>
    </source>
</reference>
<evidence type="ECO:0000313" key="3">
    <source>
        <dbReference type="Proteomes" id="UP000231553"/>
    </source>
</evidence>